<proteinExistence type="predicted"/>
<feature type="region of interest" description="Disordered" evidence="1">
    <location>
        <begin position="1"/>
        <end position="28"/>
    </location>
</feature>
<dbReference type="GO" id="GO:0032184">
    <property type="term" value="F:SUMO polymer binding"/>
    <property type="evidence" value="ECO:0007669"/>
    <property type="project" value="TreeGrafter"/>
</dbReference>
<name>A0A8C2MEK7_CRIGR</name>
<reference evidence="2" key="2">
    <citation type="submission" date="2025-09" db="UniProtKB">
        <authorList>
            <consortium name="Ensembl"/>
        </authorList>
    </citation>
    <scope>IDENTIFICATION</scope>
</reference>
<dbReference type="Ensembl" id="ENSCGRT00001018847.1">
    <property type="protein sequence ID" value="ENSCGRP00001014610.1"/>
    <property type="gene ID" value="ENSCGRG00001015440.1"/>
</dbReference>
<evidence type="ECO:0008006" key="4">
    <source>
        <dbReference type="Google" id="ProtNLM"/>
    </source>
</evidence>
<dbReference type="InterPro" id="IPR052119">
    <property type="entry name" value="ElonginBC-PRC2_ViralRestrict"/>
</dbReference>
<protein>
    <recommendedName>
        <fullName evidence="4">SUMO-interacting motif-containing protein 1</fullName>
    </recommendedName>
</protein>
<dbReference type="PANTHER" id="PTHR23187">
    <property type="entry name" value="FLJ44216 PROTEIN-RELATED"/>
    <property type="match status" value="1"/>
</dbReference>
<dbReference type="PANTHER" id="PTHR23187:SF3">
    <property type="entry name" value="SUMO-INTERACTING MOTIF-CONTAINING PROTEIN 1"/>
    <property type="match status" value="1"/>
</dbReference>
<feature type="region of interest" description="Disordered" evidence="1">
    <location>
        <begin position="212"/>
        <end position="240"/>
    </location>
</feature>
<feature type="compositionally biased region" description="Polar residues" evidence="1">
    <location>
        <begin position="212"/>
        <end position="224"/>
    </location>
</feature>
<dbReference type="Proteomes" id="UP000694386">
    <property type="component" value="Unplaced"/>
</dbReference>
<evidence type="ECO:0000313" key="2">
    <source>
        <dbReference type="Ensembl" id="ENSCGRP00001014610.1"/>
    </source>
</evidence>
<dbReference type="AlphaFoldDB" id="A0A8C2MEK7"/>
<evidence type="ECO:0000313" key="3">
    <source>
        <dbReference type="Proteomes" id="UP000694386"/>
    </source>
</evidence>
<reference evidence="2" key="1">
    <citation type="submission" date="2025-08" db="UniProtKB">
        <authorList>
            <consortium name="Ensembl"/>
        </authorList>
    </citation>
    <scope>IDENTIFICATION</scope>
</reference>
<accession>A0A8C2MEK7</accession>
<sequence>MEDFIVISDDSGSESSAGTRSGRARRLRRALSRTPGALPRRTVSKGQKLEPIPHRRLRMVTNTIEENFPLGTVQFLMDFVSPQHYPPREIVAHIIQKILLSGSETVDVLKEAYMLLMKIQQLHPANAKTVEWDWKLLTYVMEEEGQTLPGRVLFLRYVVQTLEDDFQQILRRQRQHLQQSIANTVLSCDKQPHNVRDVIKWLVKAVTENELTQPQDGTQTSSGTGVMKAASDHLSPQPNLTRNTNQLVVCQLQRMLSIAVEVDRTPTCSSNKIAEMMFGFVLDIPERSQREMFFTTMESHLLRCKVLEIIFLHSCETPTRLPLSLAQALYFLNNSTSLLKCQSDKSQWQTWDELVEHLQFLLSSYQHVLREHLRSSVIDRKDLIIKRIKPKPQQGDDITVVDVEKQIEAFRSRLTHILGEPLVPQLQDKVHLLKLLLFYAADLNPDTEPASQH</sequence>
<evidence type="ECO:0000256" key="1">
    <source>
        <dbReference type="SAM" id="MobiDB-lite"/>
    </source>
</evidence>
<organism evidence="2 3">
    <name type="scientific">Cricetulus griseus</name>
    <name type="common">Chinese hamster</name>
    <name type="synonym">Cricetulus barabensis griseus</name>
    <dbReference type="NCBI Taxonomy" id="10029"/>
    <lineage>
        <taxon>Eukaryota</taxon>
        <taxon>Metazoa</taxon>
        <taxon>Chordata</taxon>
        <taxon>Craniata</taxon>
        <taxon>Vertebrata</taxon>
        <taxon>Euteleostomi</taxon>
        <taxon>Mammalia</taxon>
        <taxon>Eutheria</taxon>
        <taxon>Euarchontoglires</taxon>
        <taxon>Glires</taxon>
        <taxon>Rodentia</taxon>
        <taxon>Myomorpha</taxon>
        <taxon>Muroidea</taxon>
        <taxon>Cricetidae</taxon>
        <taxon>Cricetinae</taxon>
        <taxon>Cricetulus</taxon>
    </lineage>
</organism>